<reference evidence="3 4" key="1">
    <citation type="submission" date="2020-04" db="EMBL/GenBank/DDBJ databases">
        <title>Marinomonas sp. M1K-6 isolated from the deep seawater of the Mariana Trench.</title>
        <authorList>
            <person name="Li Y."/>
        </authorList>
    </citation>
    <scope>NUCLEOTIDE SEQUENCE [LARGE SCALE GENOMIC DNA]</scope>
    <source>
        <strain evidence="3 4">M1K-6</strain>
    </source>
</reference>
<comment type="caution">
    <text evidence="3">The sequence shown here is derived from an EMBL/GenBank/DDBJ whole genome shotgun (WGS) entry which is preliminary data.</text>
</comment>
<evidence type="ECO:0000259" key="2">
    <source>
        <dbReference type="Pfam" id="PF22725"/>
    </source>
</evidence>
<feature type="domain" description="Gfo/Idh/MocA-like oxidoreductase N-terminal" evidence="1">
    <location>
        <begin position="4"/>
        <end position="133"/>
    </location>
</feature>
<accession>A0A847R0P3</accession>
<dbReference type="AlphaFoldDB" id="A0A847R0P3"/>
<evidence type="ECO:0000313" key="3">
    <source>
        <dbReference type="EMBL" id="NLQ17095.1"/>
    </source>
</evidence>
<dbReference type="Proteomes" id="UP000586067">
    <property type="component" value="Unassembled WGS sequence"/>
</dbReference>
<dbReference type="PANTHER" id="PTHR43708">
    <property type="entry name" value="CONSERVED EXPRESSED OXIDOREDUCTASE (EUROFUNG)"/>
    <property type="match status" value="1"/>
</dbReference>
<evidence type="ECO:0000259" key="1">
    <source>
        <dbReference type="Pfam" id="PF01408"/>
    </source>
</evidence>
<dbReference type="Pfam" id="PF22725">
    <property type="entry name" value="GFO_IDH_MocA_C3"/>
    <property type="match status" value="1"/>
</dbReference>
<dbReference type="Gene3D" id="3.30.360.10">
    <property type="entry name" value="Dihydrodipicolinate Reductase, domain 2"/>
    <property type="match status" value="1"/>
</dbReference>
<dbReference type="Gene3D" id="3.40.50.720">
    <property type="entry name" value="NAD(P)-binding Rossmann-like Domain"/>
    <property type="match status" value="1"/>
</dbReference>
<sequence>MTILRWGMVGGGEDAFIGDVHRMAARLDGGYQLVAGCFSSNLEKTKTSAIVLGVAEDRAYADFHTMAETESQRKDGIEVVSIVTPNFLHYDNVAAFLNAGIAVICEKPLTVSLAQAQALQTLAKERNTFLGVTYNYIENPMVKVARERVKNGELGELLMIDAYYLQDWLAVDIEHSGQKQAAWRTDPAKAGRAGCLGDIAIHAYNLLSYLVGYSATSVNARLTSFVEGRKVDDHADIQLSYSDRLLQGRVLASQVMTGHENDLGFRLTGRKATLEWRQEDPNVLWFRPLGAPAQRLTRNGPDYPESLNAWCRVPAGHPEGYLEAFANVYQNIRLALLEKDTLHYSNIDQAVKDMAFVEACLQSHDQGNWREVE</sequence>
<organism evidence="3 4">
    <name type="scientific">Marinomonas profundi</name>
    <dbReference type="NCBI Taxonomy" id="2726122"/>
    <lineage>
        <taxon>Bacteria</taxon>
        <taxon>Pseudomonadati</taxon>
        <taxon>Pseudomonadota</taxon>
        <taxon>Gammaproteobacteria</taxon>
        <taxon>Oceanospirillales</taxon>
        <taxon>Oceanospirillaceae</taxon>
        <taxon>Marinomonas</taxon>
    </lineage>
</organism>
<dbReference type="RefSeq" id="WP_168823638.1">
    <property type="nucleotide sequence ID" value="NZ_CP073013.1"/>
</dbReference>
<dbReference type="PANTHER" id="PTHR43708:SF3">
    <property type="entry name" value="OXIDOREDUCTASE"/>
    <property type="match status" value="1"/>
</dbReference>
<dbReference type="InterPro" id="IPR051317">
    <property type="entry name" value="Gfo/Idh/MocA_oxidoreduct"/>
</dbReference>
<keyword evidence="4" id="KW-1185">Reference proteome</keyword>
<gene>
    <name evidence="3" type="ORF">HGG82_05585</name>
</gene>
<dbReference type="SUPFAM" id="SSF55347">
    <property type="entry name" value="Glyceraldehyde-3-phosphate dehydrogenase-like, C-terminal domain"/>
    <property type="match status" value="1"/>
</dbReference>
<dbReference type="InterPro" id="IPR036291">
    <property type="entry name" value="NAD(P)-bd_dom_sf"/>
</dbReference>
<proteinExistence type="predicted"/>
<dbReference type="InterPro" id="IPR055170">
    <property type="entry name" value="GFO_IDH_MocA-like_dom"/>
</dbReference>
<dbReference type="Pfam" id="PF01408">
    <property type="entry name" value="GFO_IDH_MocA"/>
    <property type="match status" value="1"/>
</dbReference>
<name>A0A847R0P3_9GAMM</name>
<feature type="domain" description="GFO/IDH/MocA-like oxidoreductase" evidence="2">
    <location>
        <begin position="144"/>
        <end position="275"/>
    </location>
</feature>
<dbReference type="InterPro" id="IPR000683">
    <property type="entry name" value="Gfo/Idh/MocA-like_OxRdtase_N"/>
</dbReference>
<evidence type="ECO:0000313" key="4">
    <source>
        <dbReference type="Proteomes" id="UP000586067"/>
    </source>
</evidence>
<protein>
    <submittedName>
        <fullName evidence="3">Gfo/Idh/MocA family oxidoreductase</fullName>
    </submittedName>
</protein>
<dbReference type="EMBL" id="JABAEK010000004">
    <property type="protein sequence ID" value="NLQ17095.1"/>
    <property type="molecule type" value="Genomic_DNA"/>
</dbReference>
<dbReference type="SUPFAM" id="SSF51735">
    <property type="entry name" value="NAD(P)-binding Rossmann-fold domains"/>
    <property type="match status" value="1"/>
</dbReference>
<dbReference type="GO" id="GO:0000166">
    <property type="term" value="F:nucleotide binding"/>
    <property type="evidence" value="ECO:0007669"/>
    <property type="project" value="InterPro"/>
</dbReference>